<organism evidence="4 5">
    <name type="scientific">Anaerobacillus alkaliphilus</name>
    <dbReference type="NCBI Taxonomy" id="1548597"/>
    <lineage>
        <taxon>Bacteria</taxon>
        <taxon>Bacillati</taxon>
        <taxon>Bacillota</taxon>
        <taxon>Bacilli</taxon>
        <taxon>Bacillales</taxon>
        <taxon>Bacillaceae</taxon>
        <taxon>Anaerobacillus</taxon>
    </lineage>
</organism>
<dbReference type="PROSITE" id="PS50887">
    <property type="entry name" value="GGDEF"/>
    <property type="match status" value="1"/>
</dbReference>
<evidence type="ECO:0000313" key="4">
    <source>
        <dbReference type="EMBL" id="RXI96275.1"/>
    </source>
</evidence>
<evidence type="ECO:0000313" key="5">
    <source>
        <dbReference type="Proteomes" id="UP000290649"/>
    </source>
</evidence>
<feature type="domain" description="EAL" evidence="2">
    <location>
        <begin position="437"/>
        <end position="690"/>
    </location>
</feature>
<sequence>MKELDYQANSNEQKVQPNVEQDLINQILFEQNPDLIAHVNLQGKFVHVNKSFEYGLGYSKEELLGNDFSRLVHPDDIEKVWQQFEIGVKGIAKDYDIVLVHKNKELIYGFITCLPISINSKVVGIIAIVKNVSDKVATQKLLQSSEMKYRSIVENSNLGVFISVEGSLVFTNYQLNDLLGYEQLIHTSLWSYVVLEDRTAILNQVKQLEIGQSEKNIYAKAVHLDGSLLDVELHVSKIIYEGQSAILGTVMDITEKKKLYELNEYFAYHDPLTDLPNRRMFEKELQNQLLLATNSRNSFALIALDLDRFKYINDSLGHEAGSAVLRMVTDRWKQIIPKNSFLARVGGDEFFLIVPGANDTIQEVAISLLTTLHEPFQYNHYEFTVTTSVGITFYPYHGTNANSLIKNADAALYYAKENGKNNYQIFTQSMNEKTEKNFRLENELRQALRYQEFEVFYQPRVDTEGKLISAEALLRWKHKERGFVPPSDFIPIAEETGLIIPIGNLVLNKVCQYIVELKRQGYPVVPISVNISAKQFMQVEFIREIESILHQTEVDTRYLEFEITETLLILDENRARDTLSDIQQLGIRVSLDDFGTGYSSLGYLTQFSHLISAIKIDRSFFFQFNEKNKQIVKMIIRLAQELHLRVVAEGIEKSAQLNFLKNEDCHEIQGYLFSPPVPSNHFLDFVVIGHISTNSESTG</sequence>
<dbReference type="InterPro" id="IPR001633">
    <property type="entry name" value="EAL_dom"/>
</dbReference>
<dbReference type="InterPro" id="IPR000160">
    <property type="entry name" value="GGDEF_dom"/>
</dbReference>
<feature type="domain" description="PAS" evidence="1">
    <location>
        <begin position="28"/>
        <end position="91"/>
    </location>
</feature>
<dbReference type="SUPFAM" id="SSF55785">
    <property type="entry name" value="PYP-like sensor domain (PAS domain)"/>
    <property type="match status" value="2"/>
</dbReference>
<dbReference type="Gene3D" id="3.30.70.270">
    <property type="match status" value="1"/>
</dbReference>
<dbReference type="InterPro" id="IPR000014">
    <property type="entry name" value="PAS"/>
</dbReference>
<dbReference type="Pfam" id="PF00563">
    <property type="entry name" value="EAL"/>
    <property type="match status" value="1"/>
</dbReference>
<dbReference type="InterPro" id="IPR029787">
    <property type="entry name" value="Nucleotide_cyclase"/>
</dbReference>
<dbReference type="CDD" id="cd01948">
    <property type="entry name" value="EAL"/>
    <property type="match status" value="1"/>
</dbReference>
<dbReference type="PANTHER" id="PTHR44757">
    <property type="entry name" value="DIGUANYLATE CYCLASE DGCP"/>
    <property type="match status" value="1"/>
</dbReference>
<dbReference type="Gene3D" id="3.30.450.20">
    <property type="entry name" value="PAS domain"/>
    <property type="match status" value="2"/>
</dbReference>
<dbReference type="PANTHER" id="PTHR44757:SF2">
    <property type="entry name" value="BIOFILM ARCHITECTURE MAINTENANCE PROTEIN MBAA"/>
    <property type="match status" value="1"/>
</dbReference>
<dbReference type="AlphaFoldDB" id="A0A4Q0VPL3"/>
<feature type="domain" description="GGDEF" evidence="3">
    <location>
        <begin position="297"/>
        <end position="428"/>
    </location>
</feature>
<dbReference type="PROSITE" id="PS50883">
    <property type="entry name" value="EAL"/>
    <property type="match status" value="1"/>
</dbReference>
<keyword evidence="5" id="KW-1185">Reference proteome</keyword>
<dbReference type="InterPro" id="IPR035965">
    <property type="entry name" value="PAS-like_dom_sf"/>
</dbReference>
<dbReference type="InterPro" id="IPR052155">
    <property type="entry name" value="Biofilm_reg_signaling"/>
</dbReference>
<accession>A0A4Q0VPL3</accession>
<dbReference type="Proteomes" id="UP000290649">
    <property type="component" value="Unassembled WGS sequence"/>
</dbReference>
<proteinExistence type="predicted"/>
<dbReference type="CDD" id="cd01949">
    <property type="entry name" value="GGDEF"/>
    <property type="match status" value="1"/>
</dbReference>
<dbReference type="InterPro" id="IPR001610">
    <property type="entry name" value="PAC"/>
</dbReference>
<evidence type="ECO:0000259" key="2">
    <source>
        <dbReference type="PROSITE" id="PS50883"/>
    </source>
</evidence>
<name>A0A4Q0VPL3_9BACI</name>
<dbReference type="SMART" id="SM00091">
    <property type="entry name" value="PAS"/>
    <property type="match status" value="2"/>
</dbReference>
<evidence type="ECO:0000259" key="3">
    <source>
        <dbReference type="PROSITE" id="PS50887"/>
    </source>
</evidence>
<dbReference type="SUPFAM" id="SSF55073">
    <property type="entry name" value="Nucleotide cyclase"/>
    <property type="match status" value="1"/>
</dbReference>
<dbReference type="Gene3D" id="3.20.20.450">
    <property type="entry name" value="EAL domain"/>
    <property type="match status" value="1"/>
</dbReference>
<dbReference type="SMART" id="SM00086">
    <property type="entry name" value="PAC"/>
    <property type="match status" value="2"/>
</dbReference>
<comment type="caution">
    <text evidence="4">The sequence shown here is derived from an EMBL/GenBank/DDBJ whole genome shotgun (WGS) entry which is preliminary data.</text>
</comment>
<dbReference type="CDD" id="cd00130">
    <property type="entry name" value="PAS"/>
    <property type="match status" value="2"/>
</dbReference>
<dbReference type="NCBIfam" id="TIGR00229">
    <property type="entry name" value="sensory_box"/>
    <property type="match status" value="2"/>
</dbReference>
<dbReference type="SMART" id="SM00052">
    <property type="entry name" value="EAL"/>
    <property type="match status" value="1"/>
</dbReference>
<dbReference type="OrthoDB" id="9759607at2"/>
<evidence type="ECO:0000259" key="1">
    <source>
        <dbReference type="PROSITE" id="PS50112"/>
    </source>
</evidence>
<dbReference type="Pfam" id="PF13426">
    <property type="entry name" value="PAS_9"/>
    <property type="match status" value="2"/>
</dbReference>
<dbReference type="EMBL" id="QOUX01000047">
    <property type="protein sequence ID" value="RXI96275.1"/>
    <property type="molecule type" value="Genomic_DNA"/>
</dbReference>
<protein>
    <submittedName>
        <fullName evidence="4">EAL domain-containing protein</fullName>
    </submittedName>
</protein>
<reference evidence="4 5" key="1">
    <citation type="journal article" date="2019" name="Int. J. Syst. Evol. Microbiol.">
        <title>Anaerobacillus alkaliphilus sp. nov., a novel alkaliphilic and moderately halophilic bacterium.</title>
        <authorList>
            <person name="Borsodi A.K."/>
            <person name="Aszalos J.M."/>
            <person name="Bihari P."/>
            <person name="Nagy I."/>
            <person name="Schumann P."/>
            <person name="Sproer C."/>
            <person name="Kovacs A.L."/>
            <person name="Boka K."/>
            <person name="Dobosy P."/>
            <person name="Ovari M."/>
            <person name="Szili-Kovacs T."/>
            <person name="Toth E."/>
        </authorList>
    </citation>
    <scope>NUCLEOTIDE SEQUENCE [LARGE SCALE GENOMIC DNA]</scope>
    <source>
        <strain evidence="4 5">B16-10</strain>
    </source>
</reference>
<dbReference type="PROSITE" id="PS50112">
    <property type="entry name" value="PAS"/>
    <property type="match status" value="1"/>
</dbReference>
<dbReference type="RefSeq" id="WP_129080254.1">
    <property type="nucleotide sequence ID" value="NZ_QOUX01000047.1"/>
</dbReference>
<dbReference type="InterPro" id="IPR035919">
    <property type="entry name" value="EAL_sf"/>
</dbReference>
<dbReference type="SMART" id="SM00267">
    <property type="entry name" value="GGDEF"/>
    <property type="match status" value="1"/>
</dbReference>
<gene>
    <name evidence="4" type="ORF">DS745_21315</name>
</gene>
<dbReference type="FunFam" id="3.30.70.270:FF:000001">
    <property type="entry name" value="Diguanylate cyclase domain protein"/>
    <property type="match status" value="1"/>
</dbReference>
<dbReference type="InterPro" id="IPR043128">
    <property type="entry name" value="Rev_trsase/Diguanyl_cyclase"/>
</dbReference>
<dbReference type="SUPFAM" id="SSF141868">
    <property type="entry name" value="EAL domain-like"/>
    <property type="match status" value="1"/>
</dbReference>
<dbReference type="Pfam" id="PF00990">
    <property type="entry name" value="GGDEF"/>
    <property type="match status" value="1"/>
</dbReference>
<dbReference type="NCBIfam" id="TIGR00254">
    <property type="entry name" value="GGDEF"/>
    <property type="match status" value="1"/>
</dbReference>